<comment type="caution">
    <text evidence="8">The sequence shown here is derived from an EMBL/GenBank/DDBJ whole genome shotgun (WGS) entry which is preliminary data.</text>
</comment>
<feature type="transmembrane region" description="Helical" evidence="6">
    <location>
        <begin position="167"/>
        <end position="188"/>
    </location>
</feature>
<dbReference type="InterPro" id="IPR017452">
    <property type="entry name" value="GPCR_Rhodpsn_7TM"/>
</dbReference>
<keyword evidence="9" id="KW-1185">Reference proteome</keyword>
<evidence type="ECO:0000256" key="2">
    <source>
        <dbReference type="ARBA" id="ARBA00022475"/>
    </source>
</evidence>
<dbReference type="GO" id="GO:0004930">
    <property type="term" value="F:G protein-coupled receptor activity"/>
    <property type="evidence" value="ECO:0007669"/>
    <property type="project" value="InterPro"/>
</dbReference>
<feature type="transmembrane region" description="Helical" evidence="6">
    <location>
        <begin position="103"/>
        <end position="122"/>
    </location>
</feature>
<reference evidence="8" key="1">
    <citation type="journal article" date="2023" name="G3 (Bethesda)">
        <title>Whole genome assembly and annotation of the endangered Caribbean coral Acropora cervicornis.</title>
        <authorList>
            <person name="Selwyn J.D."/>
            <person name="Vollmer S.V."/>
        </authorList>
    </citation>
    <scope>NUCLEOTIDE SEQUENCE</scope>
    <source>
        <strain evidence="8">K2</strain>
    </source>
</reference>
<dbReference type="Gene3D" id="1.20.1070.10">
    <property type="entry name" value="Rhodopsin 7-helix transmembrane proteins"/>
    <property type="match status" value="1"/>
</dbReference>
<evidence type="ECO:0000256" key="5">
    <source>
        <dbReference type="ARBA" id="ARBA00023136"/>
    </source>
</evidence>
<dbReference type="CDD" id="cd00637">
    <property type="entry name" value="7tm_classA_rhodopsin-like"/>
    <property type="match status" value="1"/>
</dbReference>
<accession>A0AAD9VH19</accession>
<dbReference type="Pfam" id="PF00001">
    <property type="entry name" value="7tm_1"/>
    <property type="match status" value="2"/>
</dbReference>
<dbReference type="EMBL" id="JARQWQ010000002">
    <property type="protein sequence ID" value="KAK2573617.1"/>
    <property type="molecule type" value="Genomic_DNA"/>
</dbReference>
<feature type="transmembrane region" description="Helical" evidence="6">
    <location>
        <begin position="261"/>
        <end position="284"/>
    </location>
</feature>
<keyword evidence="4 6" id="KW-1133">Transmembrane helix</keyword>
<comment type="subcellular location">
    <subcellularLocation>
        <location evidence="1">Cell membrane</location>
        <topology evidence="1">Multi-pass membrane protein</topology>
    </subcellularLocation>
</comment>
<evidence type="ECO:0000256" key="4">
    <source>
        <dbReference type="ARBA" id="ARBA00022989"/>
    </source>
</evidence>
<feature type="transmembrane region" description="Helical" evidence="6">
    <location>
        <begin position="228"/>
        <end position="249"/>
    </location>
</feature>
<reference evidence="8" key="2">
    <citation type="journal article" date="2023" name="Science">
        <title>Genomic signatures of disease resistance in endangered staghorn corals.</title>
        <authorList>
            <person name="Vollmer S.V."/>
            <person name="Selwyn J.D."/>
            <person name="Despard B.A."/>
            <person name="Roesel C.L."/>
        </authorList>
    </citation>
    <scope>NUCLEOTIDE SEQUENCE</scope>
    <source>
        <strain evidence="8">K2</strain>
    </source>
</reference>
<dbReference type="PRINTS" id="PR00237">
    <property type="entry name" value="GPCRRHODOPSN"/>
</dbReference>
<evidence type="ECO:0000313" key="9">
    <source>
        <dbReference type="Proteomes" id="UP001249851"/>
    </source>
</evidence>
<keyword evidence="5 6" id="KW-0472">Membrane</keyword>
<feature type="transmembrane region" description="Helical" evidence="6">
    <location>
        <begin position="143"/>
        <end position="161"/>
    </location>
</feature>
<evidence type="ECO:0000256" key="3">
    <source>
        <dbReference type="ARBA" id="ARBA00022692"/>
    </source>
</evidence>
<name>A0AAD9VH19_ACRCE</name>
<proteinExistence type="predicted"/>
<protein>
    <submittedName>
        <fullName evidence="8">Melanocyte-stimulating hormone receptor</fullName>
    </submittedName>
</protein>
<sequence length="302" mass="34272">MRTPDVVGNTYCSENLILGAKNQVIYISVIYIFLGITTIVGNTLILIALHKNTSLHQPSKVLLRNLVASDLCIGFVQLLYGALGISILQEWWQICHHLFHVNNIAASISITVSLWTITAISVDRLLALLLKLRYRQVVTIRKVYAVAMASWVIGISNATLWCFSLLAWKVLLGTKVAVCLITSAYCYIKTFLRLRHQHTQVVNNLRQPENQASRIDEIRYRKTVSSSLWLLLALLFCYSPFLLLVSFAFREIESNPSSVFITALTTTALLMYFNSTLNPILYCWRIKEVRRAVKDTLSCARE</sequence>
<organism evidence="8 9">
    <name type="scientific">Acropora cervicornis</name>
    <name type="common">Staghorn coral</name>
    <dbReference type="NCBI Taxonomy" id="6130"/>
    <lineage>
        <taxon>Eukaryota</taxon>
        <taxon>Metazoa</taxon>
        <taxon>Cnidaria</taxon>
        <taxon>Anthozoa</taxon>
        <taxon>Hexacorallia</taxon>
        <taxon>Scleractinia</taxon>
        <taxon>Astrocoeniina</taxon>
        <taxon>Acroporidae</taxon>
        <taxon>Acropora</taxon>
    </lineage>
</organism>
<keyword evidence="3 6" id="KW-0812">Transmembrane</keyword>
<dbReference type="PANTHER" id="PTHR22750">
    <property type="entry name" value="G-PROTEIN COUPLED RECEPTOR"/>
    <property type="match status" value="1"/>
</dbReference>
<evidence type="ECO:0000313" key="8">
    <source>
        <dbReference type="EMBL" id="KAK2573617.1"/>
    </source>
</evidence>
<dbReference type="InterPro" id="IPR000276">
    <property type="entry name" value="GPCR_Rhodpsn"/>
</dbReference>
<keyword evidence="8" id="KW-0675">Receptor</keyword>
<evidence type="ECO:0000256" key="1">
    <source>
        <dbReference type="ARBA" id="ARBA00004651"/>
    </source>
</evidence>
<dbReference type="AlphaFoldDB" id="A0AAD9VH19"/>
<dbReference type="SUPFAM" id="SSF81321">
    <property type="entry name" value="Family A G protein-coupled receptor-like"/>
    <property type="match status" value="1"/>
</dbReference>
<dbReference type="GO" id="GO:0005886">
    <property type="term" value="C:plasma membrane"/>
    <property type="evidence" value="ECO:0007669"/>
    <property type="project" value="UniProtKB-SubCell"/>
</dbReference>
<gene>
    <name evidence="8" type="ORF">P5673_001291</name>
</gene>
<feature type="transmembrane region" description="Helical" evidence="6">
    <location>
        <begin position="61"/>
        <end position="83"/>
    </location>
</feature>
<dbReference type="PROSITE" id="PS50262">
    <property type="entry name" value="G_PROTEIN_RECEP_F1_2"/>
    <property type="match status" value="1"/>
</dbReference>
<dbReference type="Proteomes" id="UP001249851">
    <property type="component" value="Unassembled WGS sequence"/>
</dbReference>
<evidence type="ECO:0000256" key="6">
    <source>
        <dbReference type="SAM" id="Phobius"/>
    </source>
</evidence>
<feature type="transmembrane region" description="Helical" evidence="6">
    <location>
        <begin position="24"/>
        <end position="49"/>
    </location>
</feature>
<evidence type="ECO:0000259" key="7">
    <source>
        <dbReference type="PROSITE" id="PS50262"/>
    </source>
</evidence>
<keyword evidence="2" id="KW-1003">Cell membrane</keyword>
<feature type="domain" description="G-protein coupled receptors family 1 profile" evidence="7">
    <location>
        <begin position="41"/>
        <end position="282"/>
    </location>
</feature>